<dbReference type="Gene3D" id="1.25.40.10">
    <property type="entry name" value="Tetratricopeptide repeat domain"/>
    <property type="match status" value="1"/>
</dbReference>
<reference evidence="4" key="1">
    <citation type="journal article" date="2015" name="PLoS Genet.">
        <title>Genome Sequence and Transcriptome Analyses of Chrysochromulina tobin: Metabolic Tools for Enhanced Algal Fitness in the Prominent Order Prymnesiales (Haptophyceae).</title>
        <authorList>
            <person name="Hovde B.T."/>
            <person name="Deodato C.R."/>
            <person name="Hunsperger H.M."/>
            <person name="Ryken S.A."/>
            <person name="Yost W."/>
            <person name="Jha R.K."/>
            <person name="Patterson J."/>
            <person name="Monnat R.J. Jr."/>
            <person name="Barlow S.B."/>
            <person name="Starkenburg S.R."/>
            <person name="Cattolico R.A."/>
        </authorList>
    </citation>
    <scope>NUCLEOTIDE SEQUENCE</scope>
    <source>
        <strain evidence="4">CCMP291</strain>
    </source>
</reference>
<dbReference type="SMART" id="SM00028">
    <property type="entry name" value="TPR"/>
    <property type="match status" value="3"/>
</dbReference>
<evidence type="ECO:0000313" key="3">
    <source>
        <dbReference type="EMBL" id="KOO28226.1"/>
    </source>
</evidence>
<evidence type="ECO:0000256" key="2">
    <source>
        <dbReference type="ARBA" id="ARBA00022803"/>
    </source>
</evidence>
<dbReference type="OrthoDB" id="412869at2759"/>
<protein>
    <submittedName>
        <fullName evidence="3">Uncharacterized protein</fullName>
    </submittedName>
</protein>
<dbReference type="PANTHER" id="PTHR22904">
    <property type="entry name" value="TPR REPEAT CONTAINING PROTEIN"/>
    <property type="match status" value="1"/>
</dbReference>
<dbReference type="InterPro" id="IPR019734">
    <property type="entry name" value="TPR_rpt"/>
</dbReference>
<evidence type="ECO:0000313" key="4">
    <source>
        <dbReference type="Proteomes" id="UP000037460"/>
    </source>
</evidence>
<evidence type="ECO:0000256" key="1">
    <source>
        <dbReference type="ARBA" id="ARBA00022737"/>
    </source>
</evidence>
<keyword evidence="4" id="KW-1185">Reference proteome</keyword>
<dbReference type="AlphaFoldDB" id="A0A0M0JNR0"/>
<dbReference type="GO" id="GO:0051879">
    <property type="term" value="F:Hsp90 protein binding"/>
    <property type="evidence" value="ECO:0007669"/>
    <property type="project" value="TreeGrafter"/>
</dbReference>
<comment type="caution">
    <text evidence="3">The sequence shown here is derived from an EMBL/GenBank/DDBJ whole genome shotgun (WGS) entry which is preliminary data.</text>
</comment>
<keyword evidence="1" id="KW-0677">Repeat</keyword>
<accession>A0A0M0JNR0</accession>
<name>A0A0M0JNR0_9EUKA</name>
<proteinExistence type="predicted"/>
<sequence length="414" mass="45039">MAAIDDDSVDEAVYSLYGLVVTDGSISVMNKAEGAFYSDQLRTLSDVKACRAALAVLRQSIDDAAADVRKLRAALTDERIDARVGRVASAMVAMQEGMHLVYACKIALNAGERTIVFTQAECDRLLQLWQTFWDAMLARPLMHRFRHQEPESPPTYSDSFYRDGGSRLLNIFGGIVLYDTLERAEPRNRYAQWSLEWYRARPSLETALSAKFALEMCVLGVVATEEMCSHRGVSFAPAYPLAAEPDEPPPSHCDFITRDIVMAHREKGNAAAKAGKWDLALSYYSVALEEAEAAGAAPKPLFEIVYKLRANRALAHMELGQPTLALEDARAALRAAPDWPKAHFRVGVALLALGRASEAVPALRYAQVLDGRDPAIASKLAEAIGASRSSEISKLAEASRGDGLCTAAAGTCLS</sequence>
<dbReference type="PANTHER" id="PTHR22904:SF533">
    <property type="entry name" value="HSP70-HSP90 ORGANIZING PROTEIN 3"/>
    <property type="match status" value="1"/>
</dbReference>
<dbReference type="InterPro" id="IPR011990">
    <property type="entry name" value="TPR-like_helical_dom_sf"/>
</dbReference>
<keyword evidence="2" id="KW-0802">TPR repeat</keyword>
<dbReference type="Proteomes" id="UP000037460">
    <property type="component" value="Unassembled WGS sequence"/>
</dbReference>
<gene>
    <name evidence="3" type="ORF">Ctob_013576</name>
</gene>
<organism evidence="3 4">
    <name type="scientific">Chrysochromulina tobinii</name>
    <dbReference type="NCBI Taxonomy" id="1460289"/>
    <lineage>
        <taxon>Eukaryota</taxon>
        <taxon>Haptista</taxon>
        <taxon>Haptophyta</taxon>
        <taxon>Prymnesiophyceae</taxon>
        <taxon>Prymnesiales</taxon>
        <taxon>Chrysochromulinaceae</taxon>
        <taxon>Chrysochromulina</taxon>
    </lineage>
</organism>
<dbReference type="SUPFAM" id="SSF48452">
    <property type="entry name" value="TPR-like"/>
    <property type="match status" value="1"/>
</dbReference>
<dbReference type="EMBL" id="JWZX01002600">
    <property type="protein sequence ID" value="KOO28226.1"/>
    <property type="molecule type" value="Genomic_DNA"/>
</dbReference>